<reference evidence="6 7" key="1">
    <citation type="submission" date="2019-07" db="EMBL/GenBank/DDBJ databases">
        <title>Whole genome shotgun sequence of Cellulomonas terrae NBRC 100819.</title>
        <authorList>
            <person name="Hosoyama A."/>
            <person name="Uohara A."/>
            <person name="Ohji S."/>
            <person name="Ichikawa N."/>
        </authorList>
    </citation>
    <scope>NUCLEOTIDE SEQUENCE [LARGE SCALE GENOMIC DNA]</scope>
    <source>
        <strain evidence="6 7">NBRC 100819</strain>
    </source>
</reference>
<dbReference type="InterPro" id="IPR001647">
    <property type="entry name" value="HTH_TetR"/>
</dbReference>
<accession>A0A511JII5</accession>
<protein>
    <recommendedName>
        <fullName evidence="5">HTH tetR-type domain-containing protein</fullName>
    </recommendedName>
</protein>
<dbReference type="PROSITE" id="PS50977">
    <property type="entry name" value="HTH_TETR_2"/>
    <property type="match status" value="1"/>
</dbReference>
<comment type="caution">
    <text evidence="6">The sequence shown here is derived from an EMBL/GenBank/DDBJ whole genome shotgun (WGS) entry which is preliminary data.</text>
</comment>
<dbReference type="Pfam" id="PF00440">
    <property type="entry name" value="TetR_N"/>
    <property type="match status" value="1"/>
</dbReference>
<evidence type="ECO:0000313" key="6">
    <source>
        <dbReference type="EMBL" id="GEL97756.1"/>
    </source>
</evidence>
<feature type="DNA-binding region" description="H-T-H motif" evidence="4">
    <location>
        <begin position="10"/>
        <end position="29"/>
    </location>
</feature>
<evidence type="ECO:0000256" key="3">
    <source>
        <dbReference type="ARBA" id="ARBA00023163"/>
    </source>
</evidence>
<dbReference type="AlphaFoldDB" id="A0A511JII5"/>
<evidence type="ECO:0000259" key="5">
    <source>
        <dbReference type="PROSITE" id="PS50977"/>
    </source>
</evidence>
<organism evidence="6 7">
    <name type="scientific">Cellulomonas terrae</name>
    <dbReference type="NCBI Taxonomy" id="311234"/>
    <lineage>
        <taxon>Bacteria</taxon>
        <taxon>Bacillati</taxon>
        <taxon>Actinomycetota</taxon>
        <taxon>Actinomycetes</taxon>
        <taxon>Micrococcales</taxon>
        <taxon>Cellulomonadaceae</taxon>
        <taxon>Cellulomonas</taxon>
    </lineage>
</organism>
<dbReference type="GO" id="GO:0003700">
    <property type="term" value="F:DNA-binding transcription factor activity"/>
    <property type="evidence" value="ECO:0007669"/>
    <property type="project" value="TreeGrafter"/>
</dbReference>
<evidence type="ECO:0000256" key="4">
    <source>
        <dbReference type="PROSITE-ProRule" id="PRU00335"/>
    </source>
</evidence>
<evidence type="ECO:0000313" key="7">
    <source>
        <dbReference type="Proteomes" id="UP000321049"/>
    </source>
</evidence>
<dbReference type="GO" id="GO:0000976">
    <property type="term" value="F:transcription cis-regulatory region binding"/>
    <property type="evidence" value="ECO:0007669"/>
    <property type="project" value="TreeGrafter"/>
</dbReference>
<evidence type="ECO:0000256" key="2">
    <source>
        <dbReference type="ARBA" id="ARBA00023125"/>
    </source>
</evidence>
<dbReference type="InterPro" id="IPR050109">
    <property type="entry name" value="HTH-type_TetR-like_transc_reg"/>
</dbReference>
<dbReference type="PANTHER" id="PTHR30055">
    <property type="entry name" value="HTH-TYPE TRANSCRIPTIONAL REGULATOR RUTR"/>
    <property type="match status" value="1"/>
</dbReference>
<gene>
    <name evidence="6" type="ORF">CTE05_13030</name>
</gene>
<evidence type="ECO:0000256" key="1">
    <source>
        <dbReference type="ARBA" id="ARBA00023015"/>
    </source>
</evidence>
<keyword evidence="7" id="KW-1185">Reference proteome</keyword>
<keyword evidence="3" id="KW-0804">Transcription</keyword>
<dbReference type="PANTHER" id="PTHR30055:SF234">
    <property type="entry name" value="HTH-TYPE TRANSCRIPTIONAL REGULATOR BETI"/>
    <property type="match status" value="1"/>
</dbReference>
<feature type="domain" description="HTH tetR-type" evidence="5">
    <location>
        <begin position="1"/>
        <end position="47"/>
    </location>
</feature>
<keyword evidence="1" id="KW-0805">Transcription regulation</keyword>
<sequence length="179" mass="18894">MREVGYSRATTRAIAHAAGVTEGTIYRHFPDKTTMFFAAALGPHEEMLVQFDALPALAGTSTVAENLSSALRRLAQLRADIVPLELAIMTDPELASARATMQAGPLGAGHGGPPERLAEYLASEQQLGRLRADLDPHRAASIILALLFALALQPPDASGDLSPAHLDDAVDLLVRGLAP</sequence>
<dbReference type="InterPro" id="IPR023772">
    <property type="entry name" value="DNA-bd_HTH_TetR-type_CS"/>
</dbReference>
<dbReference type="InterPro" id="IPR036271">
    <property type="entry name" value="Tet_transcr_reg_TetR-rel_C_sf"/>
</dbReference>
<dbReference type="EMBL" id="BJWH01000004">
    <property type="protein sequence ID" value="GEL97756.1"/>
    <property type="molecule type" value="Genomic_DNA"/>
</dbReference>
<dbReference type="SUPFAM" id="SSF46689">
    <property type="entry name" value="Homeodomain-like"/>
    <property type="match status" value="1"/>
</dbReference>
<dbReference type="Proteomes" id="UP000321049">
    <property type="component" value="Unassembled WGS sequence"/>
</dbReference>
<dbReference type="PROSITE" id="PS01081">
    <property type="entry name" value="HTH_TETR_1"/>
    <property type="match status" value="1"/>
</dbReference>
<keyword evidence="2 4" id="KW-0238">DNA-binding</keyword>
<dbReference type="InterPro" id="IPR009057">
    <property type="entry name" value="Homeodomain-like_sf"/>
</dbReference>
<name>A0A511JII5_9CELL</name>
<dbReference type="SUPFAM" id="SSF48498">
    <property type="entry name" value="Tetracyclin repressor-like, C-terminal domain"/>
    <property type="match status" value="1"/>
</dbReference>
<dbReference type="Gene3D" id="1.10.357.10">
    <property type="entry name" value="Tetracycline Repressor, domain 2"/>
    <property type="match status" value="1"/>
</dbReference>
<proteinExistence type="predicted"/>